<dbReference type="Proteomes" id="UP000355283">
    <property type="component" value="Unassembled WGS sequence"/>
</dbReference>
<evidence type="ECO:0000313" key="3">
    <source>
        <dbReference type="EMBL" id="TFJ82025.1"/>
    </source>
</evidence>
<accession>A0A4D9CX31</accession>
<gene>
    <name evidence="3" type="ORF">NSK_006693</name>
</gene>
<feature type="compositionally biased region" description="Polar residues" evidence="2">
    <location>
        <begin position="131"/>
        <end position="142"/>
    </location>
</feature>
<keyword evidence="4" id="KW-1185">Reference proteome</keyword>
<dbReference type="GO" id="GO:0045296">
    <property type="term" value="F:cadherin binding"/>
    <property type="evidence" value="ECO:0007669"/>
    <property type="project" value="TreeGrafter"/>
</dbReference>
<reference evidence="3 4" key="1">
    <citation type="submission" date="2019-01" db="EMBL/GenBank/DDBJ databases">
        <title>Nuclear Genome Assembly of the Microalgal Biofuel strain Nannochloropsis salina CCMP1776.</title>
        <authorList>
            <person name="Hovde B."/>
        </authorList>
    </citation>
    <scope>NUCLEOTIDE SEQUENCE [LARGE SCALE GENOMIC DNA]</scope>
    <source>
        <strain evidence="3 4">CCMP1776</strain>
    </source>
</reference>
<dbReference type="AlphaFoldDB" id="A0A4D9CX31"/>
<comment type="caution">
    <text evidence="3">The sequence shown here is derived from an EMBL/GenBank/DDBJ whole genome shotgun (WGS) entry which is preliminary data.</text>
</comment>
<feature type="compositionally biased region" description="Basic residues" evidence="2">
    <location>
        <begin position="17"/>
        <end position="33"/>
    </location>
</feature>
<dbReference type="PANTHER" id="PTHR31711:SF1">
    <property type="entry name" value="ARGININE AND GLUTAMATE-RICH PROTEIN 1"/>
    <property type="match status" value="1"/>
</dbReference>
<evidence type="ECO:0000256" key="2">
    <source>
        <dbReference type="SAM" id="MobiDB-lite"/>
    </source>
</evidence>
<keyword evidence="1" id="KW-0175">Coiled coil</keyword>
<feature type="coiled-coil region" evidence="1">
    <location>
        <begin position="191"/>
        <end position="267"/>
    </location>
</feature>
<feature type="compositionally biased region" description="Basic residues" evidence="2">
    <location>
        <begin position="44"/>
        <end position="55"/>
    </location>
</feature>
<dbReference type="InterPro" id="IPR033371">
    <property type="entry name" value="ARGLU1"/>
</dbReference>
<proteinExistence type="predicted"/>
<feature type="compositionally biased region" description="Basic and acidic residues" evidence="2">
    <location>
        <begin position="80"/>
        <end position="89"/>
    </location>
</feature>
<feature type="compositionally biased region" description="Basic and acidic residues" evidence="2">
    <location>
        <begin position="34"/>
        <end position="43"/>
    </location>
</feature>
<organism evidence="3 4">
    <name type="scientific">Nannochloropsis salina CCMP1776</name>
    <dbReference type="NCBI Taxonomy" id="1027361"/>
    <lineage>
        <taxon>Eukaryota</taxon>
        <taxon>Sar</taxon>
        <taxon>Stramenopiles</taxon>
        <taxon>Ochrophyta</taxon>
        <taxon>Eustigmatophyceae</taxon>
        <taxon>Eustigmatales</taxon>
        <taxon>Monodopsidaceae</taxon>
        <taxon>Microchloropsis</taxon>
        <taxon>Microchloropsis salina</taxon>
    </lineage>
</organism>
<sequence>MRTQHFFPGGASVSKMPRSRSRSLSRGSGRRRRGREEDRDYDRNRKRRERSRSSGRHREGDGRRKHSHRDDLRKGKKAARRDGSYDDGQKFSGRRRQRPSPSLSSSSSSSLSPPRGTDKASKGGLHHKPQSTHFTSRPSPQEQRILDEEVIRRFDSRIKEQLEEKVSVYCESSEFQKLLEDMKKRKREEMLNRIDQDIRAEREAVLDLEKKRAEAEAEEKRKLAQVLEENRRKVEEQRRLEMEEKERQDEQKLLEIQRRQQMEEEEEKRRVVSVLGVGDGGLTGASGECKQPSQARALGQLRPLSFLSPTPHFACANVPFSHCGVLNPWSSQRSARHPPAC</sequence>
<feature type="compositionally biased region" description="Basic and acidic residues" evidence="2">
    <location>
        <begin position="56"/>
        <end position="73"/>
    </location>
</feature>
<dbReference type="GO" id="GO:0005654">
    <property type="term" value="C:nucleoplasm"/>
    <property type="evidence" value="ECO:0007669"/>
    <property type="project" value="TreeGrafter"/>
</dbReference>
<evidence type="ECO:0000256" key="1">
    <source>
        <dbReference type="SAM" id="Coils"/>
    </source>
</evidence>
<evidence type="ECO:0000313" key="4">
    <source>
        <dbReference type="Proteomes" id="UP000355283"/>
    </source>
</evidence>
<dbReference type="PANTHER" id="PTHR31711">
    <property type="entry name" value="ARGININE AND GLUTAMATE-RICH PROTEIN 1"/>
    <property type="match status" value="1"/>
</dbReference>
<name>A0A4D9CX31_9STRA</name>
<dbReference type="Pfam" id="PF15346">
    <property type="entry name" value="ARGLU"/>
    <property type="match status" value="1"/>
</dbReference>
<dbReference type="GO" id="GO:0005739">
    <property type="term" value="C:mitochondrion"/>
    <property type="evidence" value="ECO:0007669"/>
    <property type="project" value="TreeGrafter"/>
</dbReference>
<feature type="compositionally biased region" description="Low complexity" evidence="2">
    <location>
        <begin position="99"/>
        <end position="114"/>
    </location>
</feature>
<dbReference type="EMBL" id="SDOX01000121">
    <property type="protein sequence ID" value="TFJ82025.1"/>
    <property type="molecule type" value="Genomic_DNA"/>
</dbReference>
<dbReference type="OrthoDB" id="10488344at2759"/>
<protein>
    <submittedName>
        <fullName evidence="3">Uncharacterized protein</fullName>
    </submittedName>
</protein>
<feature type="region of interest" description="Disordered" evidence="2">
    <location>
        <begin position="1"/>
        <end position="146"/>
    </location>
</feature>